<evidence type="ECO:0000313" key="1">
    <source>
        <dbReference type="EMBL" id="MFD2264342.1"/>
    </source>
</evidence>
<protein>
    <submittedName>
        <fullName evidence="1">DUF2635 domain-containing protein</fullName>
    </submittedName>
</protein>
<comment type="caution">
    <text evidence="1">The sequence shown here is derived from an EMBL/GenBank/DDBJ whole genome shotgun (WGS) entry which is preliminary data.</text>
</comment>
<reference evidence="2" key="1">
    <citation type="journal article" date="2019" name="Int. J. Syst. Evol. Microbiol.">
        <title>The Global Catalogue of Microorganisms (GCM) 10K type strain sequencing project: providing services to taxonomists for standard genome sequencing and annotation.</title>
        <authorList>
            <consortium name="The Broad Institute Genomics Platform"/>
            <consortium name="The Broad Institute Genome Sequencing Center for Infectious Disease"/>
            <person name="Wu L."/>
            <person name="Ma J."/>
        </authorList>
    </citation>
    <scope>NUCLEOTIDE SEQUENCE [LARGE SCALE GENOMIC DNA]</scope>
    <source>
        <strain evidence="2">CGMCC 1.19062</strain>
    </source>
</reference>
<name>A0ABW5DTC8_9PROT</name>
<keyword evidence="2" id="KW-1185">Reference proteome</keyword>
<dbReference type="Proteomes" id="UP001597295">
    <property type="component" value="Unassembled WGS sequence"/>
</dbReference>
<evidence type="ECO:0000313" key="2">
    <source>
        <dbReference type="Proteomes" id="UP001597295"/>
    </source>
</evidence>
<accession>A0ABW5DTC8</accession>
<sequence>MFLIPAPDASGVSGARLRVIDPASGRPLPEGGTEVALTPYWRRRLSCGDVLTGAPRRRSKKATNQE</sequence>
<gene>
    <name evidence="1" type="ORF">ACFSM5_15670</name>
</gene>
<dbReference type="RefSeq" id="WP_379877424.1">
    <property type="nucleotide sequence ID" value="NZ_JBHUIP010000013.1"/>
</dbReference>
<dbReference type="InterPro" id="IPR024400">
    <property type="entry name" value="DUF2635"/>
</dbReference>
<dbReference type="EMBL" id="JBHUIP010000013">
    <property type="protein sequence ID" value="MFD2264342.1"/>
    <property type="molecule type" value="Genomic_DNA"/>
</dbReference>
<dbReference type="Pfam" id="PF10948">
    <property type="entry name" value="DUF2635"/>
    <property type="match status" value="1"/>
</dbReference>
<organism evidence="1 2">
    <name type="scientific">Lacibacterium aquatile</name>
    <dbReference type="NCBI Taxonomy" id="1168082"/>
    <lineage>
        <taxon>Bacteria</taxon>
        <taxon>Pseudomonadati</taxon>
        <taxon>Pseudomonadota</taxon>
        <taxon>Alphaproteobacteria</taxon>
        <taxon>Rhodospirillales</taxon>
        <taxon>Rhodospirillaceae</taxon>
    </lineage>
</organism>
<proteinExistence type="predicted"/>